<gene>
    <name evidence="7" type="ORF">HMPREF9555_01014</name>
</gene>
<dbReference type="CDD" id="cd20609">
    <property type="entry name" value="nitroreductase"/>
    <property type="match status" value="1"/>
</dbReference>
<proteinExistence type="inferred from homology"/>
<evidence type="ECO:0000256" key="4">
    <source>
        <dbReference type="ARBA" id="ARBA00022643"/>
    </source>
</evidence>
<dbReference type="Gene3D" id="3.40.109.10">
    <property type="entry name" value="NADH Oxidase"/>
    <property type="match status" value="1"/>
</dbReference>
<evidence type="ECO:0000256" key="3">
    <source>
        <dbReference type="ARBA" id="ARBA00022630"/>
    </source>
</evidence>
<keyword evidence="8" id="KW-1185">Reference proteome</keyword>
<dbReference type="InterPro" id="IPR029479">
    <property type="entry name" value="Nitroreductase"/>
</dbReference>
<dbReference type="EMBL" id="AECV01000016">
    <property type="protein sequence ID" value="EFW29785.1"/>
    <property type="molecule type" value="Genomic_DNA"/>
</dbReference>
<dbReference type="Proteomes" id="UP000004633">
    <property type="component" value="Unassembled WGS sequence"/>
</dbReference>
<reference evidence="7 8" key="1">
    <citation type="submission" date="2010-08" db="EMBL/GenBank/DDBJ databases">
        <authorList>
            <person name="Weinstock G."/>
            <person name="Sodergren E."/>
            <person name="Clifton S."/>
            <person name="Fulton L."/>
            <person name="Fulton B."/>
            <person name="Courtney L."/>
            <person name="Fronick C."/>
            <person name="Harrison M."/>
            <person name="Strong C."/>
            <person name="Farmer C."/>
            <person name="Delahaunty K."/>
            <person name="Markovic C."/>
            <person name="Hall O."/>
            <person name="Minx P."/>
            <person name="Tomlinson C."/>
            <person name="Mitreva M."/>
            <person name="Hou S."/>
            <person name="Chen J."/>
            <person name="Wollam A."/>
            <person name="Pepin K.H."/>
            <person name="Johnson M."/>
            <person name="Bhonagiri V."/>
            <person name="Zhang X."/>
            <person name="Suruliraj S."/>
            <person name="Warren W."/>
            <person name="Chinwalla A."/>
            <person name="Mardis E.R."/>
            <person name="Wilson R.K."/>
        </authorList>
    </citation>
    <scope>NUCLEOTIDE SEQUENCE [LARGE SCALE GENOMIC DNA]</scope>
    <source>
        <strain evidence="7 8">F0399</strain>
    </source>
</reference>
<sequence>MDISGKEGGHTMEFNELIKERFSCRALSDRAIPRDVTERIFEAARLAPTAVNKQPFKVWAVESPEACAKLAETTKFTFGAGLFLVVGGKPGEAWIRQYDARNFADVDAAIVATHIMLAIHNEGLGSTWVGHFDAPKLKEFFPEMADYDLIAIFPVGYPAENGVPSPRHEVRKEMSEIVTVL</sequence>
<comment type="cofactor">
    <cofactor evidence="1">
        <name>FMN</name>
        <dbReference type="ChEBI" id="CHEBI:58210"/>
    </cofactor>
</comment>
<evidence type="ECO:0000256" key="5">
    <source>
        <dbReference type="ARBA" id="ARBA00023002"/>
    </source>
</evidence>
<dbReference type="InterPro" id="IPR000415">
    <property type="entry name" value="Nitroreductase-like"/>
</dbReference>
<protein>
    <submittedName>
        <fullName evidence="7">Nitroreductase family protein</fullName>
    </submittedName>
</protein>
<comment type="similarity">
    <text evidence="2">Belongs to the nitroreductase family.</text>
</comment>
<dbReference type="HOGENOM" id="CLU_070764_7_1_9"/>
<feature type="domain" description="Nitroreductase" evidence="6">
    <location>
        <begin position="18"/>
        <end position="72"/>
    </location>
</feature>
<accession>E7N203</accession>
<dbReference type="STRING" id="749551.HMPREF9555_01014"/>
<evidence type="ECO:0000313" key="7">
    <source>
        <dbReference type="EMBL" id="EFW29785.1"/>
    </source>
</evidence>
<evidence type="ECO:0000313" key="8">
    <source>
        <dbReference type="Proteomes" id="UP000004633"/>
    </source>
</evidence>
<evidence type="ECO:0000256" key="2">
    <source>
        <dbReference type="ARBA" id="ARBA00007118"/>
    </source>
</evidence>
<keyword evidence="4" id="KW-0288">FMN</keyword>
<dbReference type="AlphaFoldDB" id="E7N203"/>
<dbReference type="Pfam" id="PF00881">
    <property type="entry name" value="Nitroreductase"/>
    <property type="match status" value="2"/>
</dbReference>
<dbReference type="PANTHER" id="PTHR43673:SF2">
    <property type="entry name" value="NITROREDUCTASE"/>
    <property type="match status" value="1"/>
</dbReference>
<keyword evidence="3" id="KW-0285">Flavoprotein</keyword>
<dbReference type="PANTHER" id="PTHR43673">
    <property type="entry name" value="NAD(P)H NITROREDUCTASE YDGI-RELATED"/>
    <property type="match status" value="1"/>
</dbReference>
<feature type="domain" description="Nitroreductase" evidence="6">
    <location>
        <begin position="75"/>
        <end position="157"/>
    </location>
</feature>
<evidence type="ECO:0000256" key="1">
    <source>
        <dbReference type="ARBA" id="ARBA00001917"/>
    </source>
</evidence>
<comment type="caution">
    <text evidence="7">The sequence shown here is derived from an EMBL/GenBank/DDBJ whole genome shotgun (WGS) entry which is preliminary data.</text>
</comment>
<organism evidence="7 8">
    <name type="scientific">Selenomonas artemidis F0399</name>
    <dbReference type="NCBI Taxonomy" id="749551"/>
    <lineage>
        <taxon>Bacteria</taxon>
        <taxon>Bacillati</taxon>
        <taxon>Bacillota</taxon>
        <taxon>Negativicutes</taxon>
        <taxon>Selenomonadales</taxon>
        <taxon>Selenomonadaceae</taxon>
        <taxon>Selenomonas</taxon>
    </lineage>
</organism>
<name>E7N203_9FIRM</name>
<dbReference type="GO" id="GO:0016491">
    <property type="term" value="F:oxidoreductase activity"/>
    <property type="evidence" value="ECO:0007669"/>
    <property type="project" value="UniProtKB-KW"/>
</dbReference>
<dbReference type="SUPFAM" id="SSF55469">
    <property type="entry name" value="FMN-dependent nitroreductase-like"/>
    <property type="match status" value="1"/>
</dbReference>
<keyword evidence="5" id="KW-0560">Oxidoreductase</keyword>
<evidence type="ECO:0000259" key="6">
    <source>
        <dbReference type="Pfam" id="PF00881"/>
    </source>
</evidence>